<keyword evidence="6" id="KW-1185">Reference proteome</keyword>
<keyword evidence="2" id="KW-1133">Transmembrane helix</keyword>
<feature type="domain" description="Apple" evidence="4">
    <location>
        <begin position="131"/>
        <end position="219"/>
    </location>
</feature>
<evidence type="ECO:0000256" key="2">
    <source>
        <dbReference type="SAM" id="Phobius"/>
    </source>
</evidence>
<feature type="region of interest" description="Disordered" evidence="1">
    <location>
        <begin position="219"/>
        <end position="240"/>
    </location>
</feature>
<evidence type="ECO:0000259" key="4">
    <source>
        <dbReference type="PROSITE" id="PS50948"/>
    </source>
</evidence>
<accession>A0A8H5UX98</accession>
<dbReference type="EMBL" id="JAAOAR010000091">
    <property type="protein sequence ID" value="KAF5600619.1"/>
    <property type="molecule type" value="Genomic_DNA"/>
</dbReference>
<dbReference type="Gene3D" id="3.50.4.10">
    <property type="entry name" value="Hepatocyte Growth Factor"/>
    <property type="match status" value="1"/>
</dbReference>
<feature type="signal peptide" evidence="3">
    <location>
        <begin position="1"/>
        <end position="17"/>
    </location>
</feature>
<keyword evidence="2" id="KW-0812">Transmembrane</keyword>
<feature type="domain" description="Apple" evidence="4">
    <location>
        <begin position="245"/>
        <end position="329"/>
    </location>
</feature>
<dbReference type="Proteomes" id="UP000544095">
    <property type="component" value="Unassembled WGS sequence"/>
</dbReference>
<feature type="compositionally biased region" description="Gly residues" evidence="1">
    <location>
        <begin position="876"/>
        <end position="886"/>
    </location>
</feature>
<feature type="chain" id="PRO_5034244550" evidence="3">
    <location>
        <begin position="18"/>
        <end position="1108"/>
    </location>
</feature>
<feature type="compositionally biased region" description="Polar residues" evidence="1">
    <location>
        <begin position="852"/>
        <end position="875"/>
    </location>
</feature>
<dbReference type="Pfam" id="PF14295">
    <property type="entry name" value="PAN_4"/>
    <property type="match status" value="3"/>
</dbReference>
<feature type="compositionally biased region" description="Polar residues" evidence="1">
    <location>
        <begin position="952"/>
        <end position="994"/>
    </location>
</feature>
<reference evidence="5 6" key="1">
    <citation type="submission" date="2020-05" db="EMBL/GenBank/DDBJ databases">
        <title>Identification and distribution of gene clusters putatively required for synthesis of sphingolipid metabolism inhibitors in phylogenetically diverse species of the filamentous fungus Fusarium.</title>
        <authorList>
            <person name="Kim H.-S."/>
            <person name="Busman M."/>
            <person name="Brown D.W."/>
            <person name="Divon H."/>
            <person name="Uhlig S."/>
            <person name="Proctor R.H."/>
        </authorList>
    </citation>
    <scope>NUCLEOTIDE SEQUENCE [LARGE SCALE GENOMIC DNA]</scope>
    <source>
        <strain evidence="5 6">NRRL 25211</strain>
    </source>
</reference>
<dbReference type="PROSITE" id="PS50948">
    <property type="entry name" value="PAN"/>
    <property type="match status" value="2"/>
</dbReference>
<evidence type="ECO:0000256" key="3">
    <source>
        <dbReference type="SAM" id="SignalP"/>
    </source>
</evidence>
<sequence length="1108" mass="116397">MKLQLGLFALWASTAMAATCQQFVTEGPYTANNVDYAITCGKEISGTSYRTQEAQNAGLIEQCMAACSDDSSCIAIQWDSIGICDLFSSITGTTGSYTDIAVRVQPTTSTSMQPSTTSADASATSSTGPQCQPSTVPGPYSAQNMEFEISCGQALTGASYNNMDSSYAGSIEECILACADDAPTCTAITWSLLNGCLLYSSVSATSSGAGDIAVLQQQSPSTTSTSMESSTSSSASATSSTAPLCQAGTYTSSTNNVQFNTACGRHYVGTEISYSPAADLQGCMDMCASDSNCVAVSLSYSGNVNICYLFAYTSYSTPDGSSDLAVVSSRPSATSSAERRNLNNFNVNIFNIVSRFDLNIVSRFNLNIVSRFNLRGTLNDIFSTSSLPERYIVYVYVFHLNIHIFVSYSIYVYTLYVHVFVSYVICIYVFHRYTFYNYLTYNYNIHPIFNPIYLYNFADIIRAHLLTVHVTVHESTLTPTTSTSAGSSLLSSLLTTTTTSSTETSTIATSASTENPTSETSISEITISSSSAAPEASSSSSSQTTTETESTALSTQPQTSPITSAPPSGSSTSPSSTTSTTSSTPSISPSNIQVLDGYDFIACLRSDEGFPTFTEVATQADMTTEICVKLAVGSIYVGVYQQADSLAGSEIVEDARCSLPCPGDSGLLLFLLLFIFVFVFHLFLHPFKSLTGFRNKGVLINIRIDCSDKSHAIISTTVSELRSIPSTPSQNTPGPIRTIRITKGVTYTEIVVATTVTTVTYVTINPSQPGALITTCIPLTLQYTPCGCDHQEYPPVDMTTIISPCHACGSQGQDVVTMVVPVAACEGGGVNYNPSGWIAGEAGNNGYPDQIQGHQIYTGSEGDASSQPHPTQGQQNGEGLGYGNGPSGIEAATQASGGGAQNKQPANLQPTQGQKSGKGPDYQNGPSGTKAAAQGPAGEAQNKETASPVPAQGQQNTDRPGSENEGSSVAVQTWPGDNNKNQPGVPASQSSNAQKPPKPSPLPEGQQASSGGLTRETGVVPAPQPDTPTRPSHSVPINGHNPDMSTTFATEVEVTKEAGASESTHSLSSLGHGEASSVPSTVSSSEAYGHQISYWGVIVVIVGLVLLL</sequence>
<dbReference type="InterPro" id="IPR003609">
    <property type="entry name" value="Pan_app"/>
</dbReference>
<proteinExistence type="predicted"/>
<feature type="transmembrane region" description="Helical" evidence="2">
    <location>
        <begin position="410"/>
        <end position="430"/>
    </location>
</feature>
<organism evidence="5 6">
    <name type="scientific">Fusarium pseudoanthophilum</name>
    <dbReference type="NCBI Taxonomy" id="48495"/>
    <lineage>
        <taxon>Eukaryota</taxon>
        <taxon>Fungi</taxon>
        <taxon>Dikarya</taxon>
        <taxon>Ascomycota</taxon>
        <taxon>Pezizomycotina</taxon>
        <taxon>Sordariomycetes</taxon>
        <taxon>Hypocreomycetidae</taxon>
        <taxon>Hypocreales</taxon>
        <taxon>Nectriaceae</taxon>
        <taxon>Fusarium</taxon>
        <taxon>Fusarium fujikuroi species complex</taxon>
    </lineage>
</organism>
<feature type="region of interest" description="Disordered" evidence="1">
    <location>
        <begin position="843"/>
        <end position="1082"/>
    </location>
</feature>
<feature type="region of interest" description="Disordered" evidence="1">
    <location>
        <begin position="108"/>
        <end position="137"/>
    </location>
</feature>
<protein>
    <submittedName>
        <fullName evidence="5">MUC1-extracellular alpha-1 4-glucan glucosidase</fullName>
    </submittedName>
</protein>
<evidence type="ECO:0000256" key="1">
    <source>
        <dbReference type="SAM" id="MobiDB-lite"/>
    </source>
</evidence>
<evidence type="ECO:0000313" key="6">
    <source>
        <dbReference type="Proteomes" id="UP000544095"/>
    </source>
</evidence>
<dbReference type="AlphaFoldDB" id="A0A8H5UX98"/>
<name>A0A8H5UX98_9HYPO</name>
<feature type="compositionally biased region" description="Low complexity" evidence="1">
    <location>
        <begin position="108"/>
        <end position="127"/>
    </location>
</feature>
<evidence type="ECO:0000313" key="5">
    <source>
        <dbReference type="EMBL" id="KAF5600619.1"/>
    </source>
</evidence>
<gene>
    <name evidence="5" type="ORF">FPANT_2213</name>
</gene>
<keyword evidence="2" id="KW-0472">Membrane</keyword>
<feature type="region of interest" description="Disordered" evidence="1">
    <location>
        <begin position="504"/>
        <end position="590"/>
    </location>
</feature>
<comment type="caution">
    <text evidence="5">The sequence shown here is derived from an EMBL/GenBank/DDBJ whole genome shotgun (WGS) entry which is preliminary data.</text>
</comment>
<feature type="transmembrane region" description="Helical" evidence="2">
    <location>
        <begin position="666"/>
        <end position="684"/>
    </location>
</feature>
<feature type="compositionally biased region" description="Polar residues" evidence="1">
    <location>
        <begin position="901"/>
        <end position="915"/>
    </location>
</feature>
<keyword evidence="3" id="KW-0732">Signal</keyword>